<dbReference type="InterPro" id="IPR014001">
    <property type="entry name" value="Helicase_ATP-bd"/>
</dbReference>
<dbReference type="InterPro" id="IPR027417">
    <property type="entry name" value="P-loop_NTPase"/>
</dbReference>
<dbReference type="EMBL" id="FNBC01000014">
    <property type="protein sequence ID" value="SDE88648.1"/>
    <property type="molecule type" value="Genomic_DNA"/>
</dbReference>
<sequence length="1649" mass="186536">MNPLNLEASMSVFALHARALSTYKDFVRSFVKIADPRLRQFVEEAILGDAGGLWPEPLVQLSPAYEQGATVDELAEEGLLHPTTARVFRRADGSPFRLYRHQVEALRRAREGKSYVLTSGTGSGKSFAYFIPVLDLVARNPGLKGPVALVVYPMNALVNSQLHALEELKERYEARYGGPFPLRFARYTGQTTEDERRAIRENPPHLLLTNYVMGEYLLTRPEDHPLVSPPPSPLPFFLVFDELHTYRGRQGADVALLARRFRARVGERPVVHVGTSATLIAREGATPEERREAVARFASTFFGRDIPPEDVVEECLTPATRGGPPSDEELCAGVRTPVPRHLEAFCAHPLARFVEYALGLKEEGGGYARRKPRPLSEVAAELAERTGLSLEEARGRLEEVLEVGAGLEEAGRPLFAFKLHQFVSQTSAVRASLEGAETREFGREPFAPSGKLLFPLYFCRGCGQDYYAVVKVDGRFLPNEDLVGGEAEAGEVGYLAFVEDFDPENDLPDSWYDKRGRLKKTWEGRAPRLLFVDLEGRIVAEGTPEARPFYYQPAPFSLCLRCGADWTGQEREFTKLTYLGSEGRTSATTVLALSLLRKAREAGEGRDKLLSFTDNRQDASLQAGHFNDFVRTVMVRAALVRALERRGRLDYVDLAQEVVKALPLREFVKNKELKEDSPAMGRVRQVLEDLLRYRLYADLRRGWRFAQPNLEEVGLLEVGYPYAEGEGFLREAAPLFPHLPEEGVLEAVRFFLDHLRRHLAVDSPVLKREGYESLVRRTGEHLDEFWAIDPTTETPVLAASFSPKPGEGEVGFSPRGRAGREFARRFGVVPDADFLERLVALLMAHDLLRKVEPGRYRIPESALEWRRGGGTPRFDPLRFRGGGAREGNRYFARLYQESAEVLARLEAREHTAQVRPEEREVREKRFRGEEEPRLPYLVASPTLELGVDIADLDMVHLRNLPPTPANYAQRVGRAGRQGQPGLVVAFAGAFSHHDRYFFERRGEMVGGSVRPPALELANESLLGAHVHAEWLSATGLALRESLEYTLDINKEDLPLYPEVRERLRLTPERQEALLTHLKKVFAYDWERLSGTGWFGETWLRRTVEEAPLAFDRVLDTWRLLFRAAREMRERGHRLVDSRVREERERGEAMRREAERQLNLLLQRDVAREEGDFYPYRYLASEEFLPGYNLMALPVRAYVPRGEGEYLNRPRDVAITEFAPGNVVYHEGGKWTPVALYAPPGGLRSRLAQVWVCAACRHLAQREKEVCPGCGASLAERGELLQVLDLVGVRTKRRERITANEEERFRGGYRLEVAYEFSGQGRRGAVVLEELRLPLVYASSARVHRINRGHRRSQSEGFYVDLEGGDLLSEEEARKRSGEPGSAVERVALRVQTTQNALLLDLSGLREAEGKGEGDAFLSLAFALKRGMEAHFGVEESELDLVEVAPGRFLYLEDAEGGLGILRRLVEEEGVLAEVVRRALEVLHFSLEGKDEKPECARACYECLLSYSNQRLAPRLHRHRALPLLLQLLSARVEVEGGRGEERLEALLARCQSELERDFLRLLKAKGLPLPDEAQYRIGEAHTVADFFYRPNLLVYVDGPHHDSERQARIDERQRRTLMELGFRVEVLRYEDLEKGVERLRNALAHRAQS</sequence>
<keyword evidence="6" id="KW-1185">Reference proteome</keyword>
<evidence type="ECO:0000256" key="2">
    <source>
        <dbReference type="ARBA" id="ARBA00022840"/>
    </source>
</evidence>
<dbReference type="GO" id="GO:0004386">
    <property type="term" value="F:helicase activity"/>
    <property type="evidence" value="ECO:0007669"/>
    <property type="project" value="UniProtKB-KW"/>
</dbReference>
<dbReference type="InterPro" id="IPR052511">
    <property type="entry name" value="ATP-dep_Helicase"/>
</dbReference>
<feature type="domain" description="Helicase C-terminal" evidence="4">
    <location>
        <begin position="850"/>
        <end position="1022"/>
    </location>
</feature>
<dbReference type="PROSITE" id="PS51192">
    <property type="entry name" value="HELICASE_ATP_BIND_1"/>
    <property type="match status" value="1"/>
</dbReference>
<dbReference type="PANTHER" id="PTHR47962">
    <property type="entry name" value="ATP-DEPENDENT HELICASE LHR-RELATED-RELATED"/>
    <property type="match status" value="1"/>
</dbReference>
<dbReference type="InterPro" id="IPR011545">
    <property type="entry name" value="DEAD/DEAH_box_helicase_dom"/>
</dbReference>
<reference evidence="6" key="1">
    <citation type="submission" date="2016-10" db="EMBL/GenBank/DDBJ databases">
        <authorList>
            <person name="Varghese N."/>
            <person name="Submissions S."/>
        </authorList>
    </citation>
    <scope>NUCLEOTIDE SEQUENCE [LARGE SCALE GENOMIC DNA]</scope>
    <source>
        <strain evidence="6">CGMCC 1.6992</strain>
    </source>
</reference>
<evidence type="ECO:0000256" key="1">
    <source>
        <dbReference type="ARBA" id="ARBA00022741"/>
    </source>
</evidence>
<dbReference type="GO" id="GO:0016887">
    <property type="term" value="F:ATP hydrolysis activity"/>
    <property type="evidence" value="ECO:0007669"/>
    <property type="project" value="TreeGrafter"/>
</dbReference>
<evidence type="ECO:0000313" key="5">
    <source>
        <dbReference type="EMBL" id="SDE88648.1"/>
    </source>
</evidence>
<gene>
    <name evidence="5" type="ORF">SAMN04488243_11464</name>
</gene>
<keyword evidence="1" id="KW-0547">Nucleotide-binding</keyword>
<dbReference type="SUPFAM" id="SSF52540">
    <property type="entry name" value="P-loop containing nucleoside triphosphate hydrolases"/>
    <property type="match status" value="2"/>
</dbReference>
<dbReference type="PANTHER" id="PTHR47962:SF5">
    <property type="entry name" value="ATP-DEPENDENT HELICASE LHR-RELATED"/>
    <property type="match status" value="1"/>
</dbReference>
<protein>
    <submittedName>
        <fullName evidence="5">ATP-dependent helicase YprA, contains C-terminal metal-binding DUF1998 domain</fullName>
    </submittedName>
</protein>
<dbReference type="STRING" id="482827.SAMN04488243_11464"/>
<keyword evidence="5" id="KW-0378">Hydrolase</keyword>
<evidence type="ECO:0000313" key="6">
    <source>
        <dbReference type="Proteomes" id="UP000199446"/>
    </source>
</evidence>
<dbReference type="InterPro" id="IPR001650">
    <property type="entry name" value="Helicase_C-like"/>
</dbReference>
<name>A0A1G7GKE9_9DEIN</name>
<dbReference type="OrthoDB" id="9774462at2"/>
<dbReference type="Pfam" id="PF00271">
    <property type="entry name" value="Helicase_C"/>
    <property type="match status" value="1"/>
</dbReference>
<keyword evidence="2" id="KW-0067">ATP-binding</keyword>
<evidence type="ECO:0000259" key="3">
    <source>
        <dbReference type="PROSITE" id="PS51192"/>
    </source>
</evidence>
<dbReference type="PROSITE" id="PS51194">
    <property type="entry name" value="HELICASE_CTER"/>
    <property type="match status" value="1"/>
</dbReference>
<dbReference type="GO" id="GO:0003677">
    <property type="term" value="F:DNA binding"/>
    <property type="evidence" value="ECO:0007669"/>
    <property type="project" value="TreeGrafter"/>
</dbReference>
<dbReference type="Gene3D" id="3.40.960.10">
    <property type="entry name" value="VSR Endonuclease"/>
    <property type="match status" value="1"/>
</dbReference>
<dbReference type="Proteomes" id="UP000199446">
    <property type="component" value="Unassembled WGS sequence"/>
</dbReference>
<dbReference type="Pfam" id="PF00270">
    <property type="entry name" value="DEAD"/>
    <property type="match status" value="1"/>
</dbReference>
<accession>A0A1G7GKE9</accession>
<proteinExistence type="predicted"/>
<evidence type="ECO:0000259" key="4">
    <source>
        <dbReference type="PROSITE" id="PS51194"/>
    </source>
</evidence>
<dbReference type="SMART" id="SM00490">
    <property type="entry name" value="HELICc"/>
    <property type="match status" value="1"/>
</dbReference>
<dbReference type="SMART" id="SM00487">
    <property type="entry name" value="DEXDc"/>
    <property type="match status" value="1"/>
</dbReference>
<keyword evidence="5" id="KW-0347">Helicase</keyword>
<dbReference type="GO" id="GO:0005524">
    <property type="term" value="F:ATP binding"/>
    <property type="evidence" value="ECO:0007669"/>
    <property type="project" value="UniProtKB-KW"/>
</dbReference>
<feature type="domain" description="Helicase ATP-binding" evidence="3">
    <location>
        <begin position="106"/>
        <end position="297"/>
    </location>
</feature>
<dbReference type="Gene3D" id="3.40.50.300">
    <property type="entry name" value="P-loop containing nucleotide triphosphate hydrolases"/>
    <property type="match status" value="2"/>
</dbReference>
<organism evidence="5 6">
    <name type="scientific">Thermus arciformis</name>
    <dbReference type="NCBI Taxonomy" id="482827"/>
    <lineage>
        <taxon>Bacteria</taxon>
        <taxon>Thermotogati</taxon>
        <taxon>Deinococcota</taxon>
        <taxon>Deinococci</taxon>
        <taxon>Thermales</taxon>
        <taxon>Thermaceae</taxon>
        <taxon>Thermus</taxon>
    </lineage>
</organism>